<comment type="caution">
    <text evidence="2">The sequence shown here is derived from an EMBL/GenBank/DDBJ whole genome shotgun (WGS) entry which is preliminary data.</text>
</comment>
<name>A0A9X0D1X0_9CNID</name>
<organism evidence="2 3">
    <name type="scientific">Desmophyllum pertusum</name>
    <dbReference type="NCBI Taxonomy" id="174260"/>
    <lineage>
        <taxon>Eukaryota</taxon>
        <taxon>Metazoa</taxon>
        <taxon>Cnidaria</taxon>
        <taxon>Anthozoa</taxon>
        <taxon>Hexacorallia</taxon>
        <taxon>Scleractinia</taxon>
        <taxon>Caryophylliina</taxon>
        <taxon>Caryophylliidae</taxon>
        <taxon>Desmophyllum</taxon>
    </lineage>
</organism>
<protein>
    <submittedName>
        <fullName evidence="2">Uncharacterized protein</fullName>
    </submittedName>
</protein>
<keyword evidence="3" id="KW-1185">Reference proteome</keyword>
<dbReference type="Proteomes" id="UP001163046">
    <property type="component" value="Unassembled WGS sequence"/>
</dbReference>
<sequence>MNAELGFLVFVLYCYLFLDLYSSFVNMLCAKEGDHAKKPWQFKTHLLEQKEVGRKNLATRPCTNFKKDERHILHIDLPEMSFYREMMQPRRHHERMVSVQKSRLWGRG</sequence>
<accession>A0A9X0D1X0</accession>
<reference evidence="2" key="1">
    <citation type="submission" date="2023-01" db="EMBL/GenBank/DDBJ databases">
        <title>Genome assembly of the deep-sea coral Lophelia pertusa.</title>
        <authorList>
            <person name="Herrera S."/>
            <person name="Cordes E."/>
        </authorList>
    </citation>
    <scope>NUCLEOTIDE SEQUENCE</scope>
    <source>
        <strain evidence="2">USNM1676648</strain>
        <tissue evidence="2">Polyp</tissue>
    </source>
</reference>
<keyword evidence="1" id="KW-1133">Transmembrane helix</keyword>
<feature type="transmembrane region" description="Helical" evidence="1">
    <location>
        <begin position="6"/>
        <end position="29"/>
    </location>
</feature>
<evidence type="ECO:0000313" key="3">
    <source>
        <dbReference type="Proteomes" id="UP001163046"/>
    </source>
</evidence>
<evidence type="ECO:0000256" key="1">
    <source>
        <dbReference type="SAM" id="Phobius"/>
    </source>
</evidence>
<dbReference type="AlphaFoldDB" id="A0A9X0D1X0"/>
<keyword evidence="1" id="KW-0812">Transmembrane</keyword>
<dbReference type="EMBL" id="MU825896">
    <property type="protein sequence ID" value="KAJ7383621.1"/>
    <property type="molecule type" value="Genomic_DNA"/>
</dbReference>
<gene>
    <name evidence="2" type="ORF">OS493_026807</name>
</gene>
<proteinExistence type="predicted"/>
<evidence type="ECO:0000313" key="2">
    <source>
        <dbReference type="EMBL" id="KAJ7383621.1"/>
    </source>
</evidence>
<keyword evidence="1" id="KW-0472">Membrane</keyword>